<dbReference type="CDD" id="cd01347">
    <property type="entry name" value="ligand_gated_channel"/>
    <property type="match status" value="1"/>
</dbReference>
<dbReference type="PROSITE" id="PS51257">
    <property type="entry name" value="PROKAR_LIPOPROTEIN"/>
    <property type="match status" value="1"/>
</dbReference>
<dbReference type="InterPro" id="IPR011276">
    <property type="entry name" value="TonB_haem/Hb_rcpt"/>
</dbReference>
<organism evidence="16 17">
    <name type="scientific">Pseudoalteromonas holothuriae</name>
    <dbReference type="NCBI Taxonomy" id="2963714"/>
    <lineage>
        <taxon>Bacteria</taxon>
        <taxon>Pseudomonadati</taxon>
        <taxon>Pseudomonadota</taxon>
        <taxon>Gammaproteobacteria</taxon>
        <taxon>Alteromonadales</taxon>
        <taxon>Pseudoalteromonadaceae</taxon>
        <taxon>Pseudoalteromonas</taxon>
    </lineage>
</organism>
<comment type="subcellular location">
    <subcellularLocation>
        <location evidence="1 11">Cell outer membrane</location>
        <topology evidence="1 11">Multi-pass membrane protein</topology>
    </subcellularLocation>
</comment>
<dbReference type="Pfam" id="PF00593">
    <property type="entry name" value="TonB_dep_Rec_b-barrel"/>
    <property type="match status" value="1"/>
</dbReference>
<evidence type="ECO:0000256" key="7">
    <source>
        <dbReference type="ARBA" id="ARBA00023077"/>
    </source>
</evidence>
<keyword evidence="7 12" id="KW-0798">TonB box</keyword>
<name>A0A9W4VMK6_9GAMM</name>
<dbReference type="Pfam" id="PF07715">
    <property type="entry name" value="Plug"/>
    <property type="match status" value="1"/>
</dbReference>
<dbReference type="GO" id="GO:0009279">
    <property type="term" value="C:cell outer membrane"/>
    <property type="evidence" value="ECO:0007669"/>
    <property type="project" value="UniProtKB-SubCell"/>
</dbReference>
<keyword evidence="3 11" id="KW-0813">Transport</keyword>
<dbReference type="PANTHER" id="PTHR30069:SF29">
    <property type="entry name" value="HEMOGLOBIN AND HEMOGLOBIN-HAPTOGLOBIN-BINDING PROTEIN 1-RELATED"/>
    <property type="match status" value="1"/>
</dbReference>
<evidence type="ECO:0000256" key="13">
    <source>
        <dbReference type="SAM" id="SignalP"/>
    </source>
</evidence>
<dbReference type="InterPro" id="IPR012910">
    <property type="entry name" value="Plug_dom"/>
</dbReference>
<reference evidence="16" key="1">
    <citation type="submission" date="2022-07" db="EMBL/GenBank/DDBJ databases">
        <authorList>
            <person name="Criscuolo A."/>
        </authorList>
    </citation>
    <scope>NUCLEOTIDE SEQUENCE</scope>
    <source>
        <strain evidence="16">CIP111854</strain>
    </source>
</reference>
<protein>
    <submittedName>
        <fullName evidence="16">Heme/hemopexin utilization protein C</fullName>
    </submittedName>
</protein>
<comment type="caution">
    <text evidence="16">The sequence shown here is derived from an EMBL/GenBank/DDBJ whole genome shotgun (WGS) entry which is preliminary data.</text>
</comment>
<keyword evidence="17" id="KW-1185">Reference proteome</keyword>
<evidence type="ECO:0000256" key="4">
    <source>
        <dbReference type="ARBA" id="ARBA00022452"/>
    </source>
</evidence>
<dbReference type="InterPro" id="IPR039426">
    <property type="entry name" value="TonB-dep_rcpt-like"/>
</dbReference>
<evidence type="ECO:0000313" key="16">
    <source>
        <dbReference type="EMBL" id="CAH9050412.1"/>
    </source>
</evidence>
<keyword evidence="6 13" id="KW-0732">Signal</keyword>
<proteinExistence type="inferred from homology"/>
<dbReference type="InterPro" id="IPR037066">
    <property type="entry name" value="Plug_dom_sf"/>
</dbReference>
<gene>
    <name evidence="16" type="primary">hxuC</name>
    <name evidence="16" type="ORF">PSECIP111854_00525</name>
</gene>
<evidence type="ECO:0000256" key="6">
    <source>
        <dbReference type="ARBA" id="ARBA00022729"/>
    </source>
</evidence>
<accession>A0A9W4VMK6</accession>
<dbReference type="GO" id="GO:0015232">
    <property type="term" value="F:heme transmembrane transporter activity"/>
    <property type="evidence" value="ECO:0007669"/>
    <property type="project" value="InterPro"/>
</dbReference>
<keyword evidence="4 11" id="KW-1134">Transmembrane beta strand</keyword>
<keyword evidence="10 11" id="KW-0998">Cell outer membrane</keyword>
<evidence type="ECO:0000256" key="2">
    <source>
        <dbReference type="ARBA" id="ARBA00008143"/>
    </source>
</evidence>
<feature type="chain" id="PRO_5040979787" evidence="13">
    <location>
        <begin position="25"/>
        <end position="696"/>
    </location>
</feature>
<feature type="domain" description="TonB-dependent receptor plug" evidence="15">
    <location>
        <begin position="45"/>
        <end position="153"/>
    </location>
</feature>
<evidence type="ECO:0000256" key="11">
    <source>
        <dbReference type="PROSITE-ProRule" id="PRU01360"/>
    </source>
</evidence>
<dbReference type="SUPFAM" id="SSF56935">
    <property type="entry name" value="Porins"/>
    <property type="match status" value="1"/>
</dbReference>
<dbReference type="EMBL" id="CAMAPC010000002">
    <property type="protein sequence ID" value="CAH9050412.1"/>
    <property type="molecule type" value="Genomic_DNA"/>
</dbReference>
<dbReference type="Gene3D" id="2.40.170.20">
    <property type="entry name" value="TonB-dependent receptor, beta-barrel domain"/>
    <property type="match status" value="1"/>
</dbReference>
<evidence type="ECO:0000259" key="14">
    <source>
        <dbReference type="Pfam" id="PF00593"/>
    </source>
</evidence>
<evidence type="ECO:0000256" key="5">
    <source>
        <dbReference type="ARBA" id="ARBA00022692"/>
    </source>
</evidence>
<evidence type="ECO:0000256" key="9">
    <source>
        <dbReference type="ARBA" id="ARBA00023170"/>
    </source>
</evidence>
<evidence type="ECO:0000313" key="17">
    <source>
        <dbReference type="Proteomes" id="UP001152467"/>
    </source>
</evidence>
<comment type="similarity">
    <text evidence="2">Belongs to the TonB-dependent receptor family. Hemoglobin/haptoglobin binding protein subfamily.</text>
</comment>
<evidence type="ECO:0000256" key="8">
    <source>
        <dbReference type="ARBA" id="ARBA00023136"/>
    </source>
</evidence>
<evidence type="ECO:0000259" key="15">
    <source>
        <dbReference type="Pfam" id="PF07715"/>
    </source>
</evidence>
<dbReference type="GO" id="GO:0015344">
    <property type="term" value="F:siderophore uptake transmembrane transporter activity"/>
    <property type="evidence" value="ECO:0007669"/>
    <property type="project" value="TreeGrafter"/>
</dbReference>
<keyword evidence="8 11" id="KW-0472">Membrane</keyword>
<evidence type="ECO:0000256" key="12">
    <source>
        <dbReference type="RuleBase" id="RU003357"/>
    </source>
</evidence>
<dbReference type="PANTHER" id="PTHR30069">
    <property type="entry name" value="TONB-DEPENDENT OUTER MEMBRANE RECEPTOR"/>
    <property type="match status" value="1"/>
</dbReference>
<feature type="signal peptide" evidence="13">
    <location>
        <begin position="1"/>
        <end position="24"/>
    </location>
</feature>
<feature type="domain" description="TonB-dependent receptor-like beta-barrel" evidence="14">
    <location>
        <begin position="264"/>
        <end position="657"/>
    </location>
</feature>
<dbReference type="RefSeq" id="WP_261625715.1">
    <property type="nucleotide sequence ID" value="NZ_CAMAPC010000002.1"/>
</dbReference>
<dbReference type="Proteomes" id="UP001152467">
    <property type="component" value="Unassembled WGS sequence"/>
</dbReference>
<dbReference type="NCBIfam" id="TIGR01785">
    <property type="entry name" value="TonB-hemin"/>
    <property type="match status" value="1"/>
</dbReference>
<dbReference type="InterPro" id="IPR036942">
    <property type="entry name" value="Beta-barrel_TonB_sf"/>
</dbReference>
<dbReference type="InterPro" id="IPR000531">
    <property type="entry name" value="Beta-barrel_TonB"/>
</dbReference>
<dbReference type="Gene3D" id="2.170.130.10">
    <property type="entry name" value="TonB-dependent receptor, plug domain"/>
    <property type="match status" value="1"/>
</dbReference>
<evidence type="ECO:0000256" key="3">
    <source>
        <dbReference type="ARBA" id="ARBA00022448"/>
    </source>
</evidence>
<keyword evidence="5 11" id="KW-0812">Transmembrane</keyword>
<dbReference type="PROSITE" id="PS52016">
    <property type="entry name" value="TONB_DEPENDENT_REC_3"/>
    <property type="match status" value="1"/>
</dbReference>
<sequence length="696" mass="77171">MVFKHTAISLGLIMACANSTSVFAEEFEKNSEVIVVTGSRIDQKLSDVAGSVNVVTEQDIAAELAVDLSTAFRFQTGINATGSAGQAQALNIRGMGGNRVVYVKDGRRLNDAYQGGNGLLVGRGYLDIEGVKQIEVAKGAASSLYGSDALGGIVVISGKTPEDYLNSQAQFASIQMGFNGLSDETSLTGAFAKRFGDNATSIVLTRRDGKETQNFNEDLPEFDYDSNAVVLKSQQRMNQTDTLLATVDFFEQKTAQMIAVGTQETVDENTNLSFSVGFKSTASTSIYDNLDAQVYITDFEQKSAQVRAGNGRTGPYVDHNDYRFEQQILGAKLVLDKKLVTAGIDQQLVYGFDFERYDTTRPRFKTRLDATGQSEFDKQPQKAFPGADTDMLGVFVQSNIALVDELLELQLAVRWDHFDMQAKDSPLYGGADFKDIDETAFSPKIGLIYSLNDNMRAYVQYAEGFKIPPHDQAYQSHGVEPFYQILPNTALEPEYSQGVELGLKGDFENHQFTLSAFNTQFDGFIASKLVRSEPTFIPRVNKSYYQYQNLSDVEIKGVEASYTMWLNERFAIDAGITYLDGKDTTTDKYIDSISPLNGYIKARYDIGELSLTAAVRAAQHMDKVADEQMAQTSGWGTLDLFAQYQIGNWQLHGGVFNMLDKEYISYQDVAGQNKEVNFNQYTQPGRYFAAKLKYIF</sequence>
<evidence type="ECO:0000256" key="10">
    <source>
        <dbReference type="ARBA" id="ARBA00023237"/>
    </source>
</evidence>
<keyword evidence="9" id="KW-0675">Receptor</keyword>
<evidence type="ECO:0000256" key="1">
    <source>
        <dbReference type="ARBA" id="ARBA00004571"/>
    </source>
</evidence>
<dbReference type="AlphaFoldDB" id="A0A9W4VMK6"/>
<dbReference type="GO" id="GO:0044718">
    <property type="term" value="P:siderophore transmembrane transport"/>
    <property type="evidence" value="ECO:0007669"/>
    <property type="project" value="TreeGrafter"/>
</dbReference>